<gene>
    <name evidence="1" type="ORF">UFOPK2334_01190</name>
    <name evidence="2" type="ORF">UFOPK2870_00580</name>
    <name evidence="3" type="ORF">UFOPK4293_01348</name>
</gene>
<name>A0A6J6UN56_9ZZZZ</name>
<organism evidence="2">
    <name type="scientific">freshwater metagenome</name>
    <dbReference type="NCBI Taxonomy" id="449393"/>
    <lineage>
        <taxon>unclassified sequences</taxon>
        <taxon>metagenomes</taxon>
        <taxon>ecological metagenomes</taxon>
    </lineage>
</organism>
<dbReference type="EMBL" id="CAFBQH010000096">
    <property type="protein sequence ID" value="CAB5055218.1"/>
    <property type="molecule type" value="Genomic_DNA"/>
</dbReference>
<dbReference type="AlphaFoldDB" id="A0A6J6UN56"/>
<protein>
    <submittedName>
        <fullName evidence="2">Unannotated protein</fullName>
    </submittedName>
</protein>
<sequence>MMSLPALALILSLPPLPQITSLPDVPSKTSSPDVPVIVQPDACTCGVEPEVSEVVGALLP</sequence>
<evidence type="ECO:0000313" key="3">
    <source>
        <dbReference type="EMBL" id="CAB5055218.1"/>
    </source>
</evidence>
<evidence type="ECO:0000313" key="2">
    <source>
        <dbReference type="EMBL" id="CAB4759907.1"/>
    </source>
</evidence>
<reference evidence="2" key="1">
    <citation type="submission" date="2020-05" db="EMBL/GenBank/DDBJ databases">
        <authorList>
            <person name="Chiriac C."/>
            <person name="Salcher M."/>
            <person name="Ghai R."/>
            <person name="Kavagutti S V."/>
        </authorList>
    </citation>
    <scope>NUCLEOTIDE SEQUENCE</scope>
</reference>
<accession>A0A6J6UN56</accession>
<dbReference type="EMBL" id="CAEZZL010000033">
    <property type="protein sequence ID" value="CAB4759907.1"/>
    <property type="molecule type" value="Genomic_DNA"/>
</dbReference>
<dbReference type="EMBL" id="CAEZXA010000118">
    <property type="protein sequence ID" value="CAB4681255.1"/>
    <property type="molecule type" value="Genomic_DNA"/>
</dbReference>
<proteinExistence type="predicted"/>
<evidence type="ECO:0000313" key="1">
    <source>
        <dbReference type="EMBL" id="CAB4681255.1"/>
    </source>
</evidence>